<feature type="transmembrane region" description="Helical" evidence="1">
    <location>
        <begin position="157"/>
        <end position="176"/>
    </location>
</feature>
<comment type="caution">
    <text evidence="2">The sequence shown here is derived from an EMBL/GenBank/DDBJ whole genome shotgun (WGS) entry which is preliminary data.</text>
</comment>
<keyword evidence="1" id="KW-1133">Transmembrane helix</keyword>
<accession>A0A0G0MAP6</accession>
<dbReference type="EMBL" id="LBWA01000012">
    <property type="protein sequence ID" value="KKQ97425.1"/>
    <property type="molecule type" value="Genomic_DNA"/>
</dbReference>
<name>A0A0G0MAP6_9BACT</name>
<sequence length="191" mass="21652">MTARTHDAFAFASLVTFAAFFPPENLNLTTLVVSVIGADVGALLPDLDQAGNRLWEMLPSGHNLGRIFRRIFYKHRTLTHSLIGVFAIYKLLEFVLPLVLNSGFLDTKIVLVSIMIGYISHLLADSLTEEGLPLLFPLNISFGIPPIRKMRIKTGKWFENFVVYPVIWIYLIWFIHLNQASLTNILRLVVK</sequence>
<dbReference type="InterPro" id="IPR007404">
    <property type="entry name" value="YdjM-like"/>
</dbReference>
<dbReference type="AlphaFoldDB" id="A0A0G0MAP6"/>
<evidence type="ECO:0000313" key="2">
    <source>
        <dbReference type="EMBL" id="KKQ97425.1"/>
    </source>
</evidence>
<proteinExistence type="predicted"/>
<protein>
    <submittedName>
        <fullName evidence="2">Membrane protein containing DUF457, transmembrane</fullName>
    </submittedName>
</protein>
<organism evidence="2 3">
    <name type="scientific">Candidatus Woesebacteria bacterium GW2011_GWA1_39_12</name>
    <dbReference type="NCBI Taxonomy" id="1618549"/>
    <lineage>
        <taxon>Bacteria</taxon>
        <taxon>Candidatus Woeseibacteriota</taxon>
    </lineage>
</organism>
<feature type="transmembrane region" description="Helical" evidence="1">
    <location>
        <begin position="78"/>
        <end position="99"/>
    </location>
</feature>
<keyword evidence="1 2" id="KW-0812">Transmembrane</keyword>
<dbReference type="Pfam" id="PF04307">
    <property type="entry name" value="YdjM"/>
    <property type="match status" value="1"/>
</dbReference>
<dbReference type="InterPro" id="IPR016956">
    <property type="entry name" value="YdjM"/>
</dbReference>
<dbReference type="Proteomes" id="UP000034325">
    <property type="component" value="Unassembled WGS sequence"/>
</dbReference>
<gene>
    <name evidence="2" type="ORF">UT23_C0012G0035</name>
</gene>
<reference evidence="2 3" key="1">
    <citation type="journal article" date="2015" name="Nature">
        <title>rRNA introns, odd ribosomes, and small enigmatic genomes across a large radiation of phyla.</title>
        <authorList>
            <person name="Brown C.T."/>
            <person name="Hug L.A."/>
            <person name="Thomas B.C."/>
            <person name="Sharon I."/>
            <person name="Castelle C.J."/>
            <person name="Singh A."/>
            <person name="Wilkins M.J."/>
            <person name="Williams K.H."/>
            <person name="Banfield J.F."/>
        </authorList>
    </citation>
    <scope>NUCLEOTIDE SEQUENCE [LARGE SCALE GENOMIC DNA]</scope>
</reference>
<dbReference type="PIRSF" id="PIRSF030780">
    <property type="entry name" value="Md_memb_hyd_prd"/>
    <property type="match status" value="1"/>
</dbReference>
<evidence type="ECO:0000313" key="3">
    <source>
        <dbReference type="Proteomes" id="UP000034325"/>
    </source>
</evidence>
<keyword evidence="1" id="KW-0472">Membrane</keyword>
<dbReference type="PANTHER" id="PTHR35531:SF1">
    <property type="entry name" value="INNER MEMBRANE PROTEIN YBCI-RELATED"/>
    <property type="match status" value="1"/>
</dbReference>
<dbReference type="PANTHER" id="PTHR35531">
    <property type="entry name" value="INNER MEMBRANE PROTEIN YBCI-RELATED"/>
    <property type="match status" value="1"/>
</dbReference>
<evidence type="ECO:0000256" key="1">
    <source>
        <dbReference type="SAM" id="Phobius"/>
    </source>
</evidence>